<reference evidence="3" key="1">
    <citation type="submission" date="2019-05" db="EMBL/GenBank/DDBJ databases">
        <title>Prevotella brunnea sp. nov., isolated from a wound of a patient.</title>
        <authorList>
            <person name="Buhl M."/>
        </authorList>
    </citation>
    <scope>NUCLEOTIDE SEQUENCE [LARGE SCALE GENOMIC DNA]</scope>
    <source>
        <strain evidence="3">A2672</strain>
    </source>
</reference>
<dbReference type="Gene3D" id="1.10.10.1150">
    <property type="entry name" value="Coenzyme PQQ synthesis protein D (PqqD)"/>
    <property type="match status" value="1"/>
</dbReference>
<evidence type="ECO:0000313" key="3">
    <source>
        <dbReference type="Proteomes" id="UP000321612"/>
    </source>
</evidence>
<organism evidence="2 3">
    <name type="scientific">Prevotella brunnea</name>
    <dbReference type="NCBI Taxonomy" id="2508867"/>
    <lineage>
        <taxon>Bacteria</taxon>
        <taxon>Pseudomonadati</taxon>
        <taxon>Bacteroidota</taxon>
        <taxon>Bacteroidia</taxon>
        <taxon>Bacteroidales</taxon>
        <taxon>Prevotellaceae</taxon>
        <taxon>Prevotella</taxon>
    </lineage>
</organism>
<evidence type="ECO:0000256" key="1">
    <source>
        <dbReference type="SAM" id="MobiDB-lite"/>
    </source>
</evidence>
<protein>
    <submittedName>
        <fullName evidence="2">PqqD family protein</fullName>
    </submittedName>
</protein>
<feature type="compositionally biased region" description="Low complexity" evidence="1">
    <location>
        <begin position="102"/>
        <end position="111"/>
    </location>
</feature>
<gene>
    <name evidence="2" type="ORF">ETF27_09105</name>
</gene>
<dbReference type="InterPro" id="IPR041881">
    <property type="entry name" value="PqqD_sf"/>
</dbReference>
<feature type="region of interest" description="Disordered" evidence="1">
    <location>
        <begin position="91"/>
        <end position="131"/>
    </location>
</feature>
<dbReference type="EMBL" id="SDIK01000071">
    <property type="protein sequence ID" value="TXJ59754.1"/>
    <property type="molecule type" value="Genomic_DNA"/>
</dbReference>
<name>A0A5C8GCX7_9BACT</name>
<dbReference type="AlphaFoldDB" id="A0A5C8GCX7"/>
<proteinExistence type="predicted"/>
<feature type="compositionally biased region" description="Basic residues" evidence="1">
    <location>
        <begin position="122"/>
        <end position="131"/>
    </location>
</feature>
<sequence>MKAKKGFNLRQVCGEYIIVSEGENNIDFSSIISMNESSAFLWQEVQKMESFTIDDLVRKTTEQYDVEDETARHDIIELVAQWGKSGIIEGFDIPETEKGGESEVSPSNNESSLKKQPDNKKKSLFKRLFKN</sequence>
<dbReference type="InterPro" id="IPR008792">
    <property type="entry name" value="PQQD"/>
</dbReference>
<dbReference type="RefSeq" id="WP_130829311.1">
    <property type="nucleotide sequence ID" value="NZ_SDIK01000071.1"/>
</dbReference>
<feature type="compositionally biased region" description="Basic and acidic residues" evidence="1">
    <location>
        <begin position="112"/>
        <end position="121"/>
    </location>
</feature>
<comment type="caution">
    <text evidence="2">The sequence shown here is derived from an EMBL/GenBank/DDBJ whole genome shotgun (WGS) entry which is preliminary data.</text>
</comment>
<dbReference type="Proteomes" id="UP000321612">
    <property type="component" value="Unassembled WGS sequence"/>
</dbReference>
<dbReference type="OrthoDB" id="9795908at2"/>
<dbReference type="Pfam" id="PF05402">
    <property type="entry name" value="PqqD"/>
    <property type="match status" value="1"/>
</dbReference>
<keyword evidence="3" id="KW-1185">Reference proteome</keyword>
<evidence type="ECO:0000313" key="2">
    <source>
        <dbReference type="EMBL" id="TXJ59754.1"/>
    </source>
</evidence>
<accession>A0A5C8GCX7</accession>